<dbReference type="InterPro" id="IPR000415">
    <property type="entry name" value="Nitroreductase-like"/>
</dbReference>
<organism evidence="5 6">
    <name type="scientific">Sphingobium cupriresistens LL01</name>
    <dbReference type="NCBI Taxonomy" id="1420583"/>
    <lineage>
        <taxon>Bacteria</taxon>
        <taxon>Pseudomonadati</taxon>
        <taxon>Pseudomonadota</taxon>
        <taxon>Alphaproteobacteria</taxon>
        <taxon>Sphingomonadales</taxon>
        <taxon>Sphingomonadaceae</taxon>
        <taxon>Sphingobium</taxon>
    </lineage>
</organism>
<gene>
    <name evidence="5" type="ORF">V473_20235</name>
</gene>
<dbReference type="PATRIC" id="fig|1420583.3.peg.3856"/>
<evidence type="ECO:0000256" key="2">
    <source>
        <dbReference type="ARBA" id="ARBA00022643"/>
    </source>
</evidence>
<evidence type="ECO:0000256" key="1">
    <source>
        <dbReference type="ARBA" id="ARBA00022630"/>
    </source>
</evidence>
<name>A0A0J7XNS5_9SPHN</name>
<dbReference type="AlphaFoldDB" id="A0A0J7XNS5"/>
<dbReference type="Pfam" id="PF00881">
    <property type="entry name" value="Nitroreductase"/>
    <property type="match status" value="1"/>
</dbReference>
<dbReference type="InterPro" id="IPR029479">
    <property type="entry name" value="Nitroreductase"/>
</dbReference>
<dbReference type="InterPro" id="IPR050627">
    <property type="entry name" value="Nitroreductase/BluB"/>
</dbReference>
<comment type="caution">
    <text evidence="5">The sequence shown here is derived from an EMBL/GenBank/DDBJ whole genome shotgun (WGS) entry which is preliminary data.</text>
</comment>
<dbReference type="Gene3D" id="3.40.109.10">
    <property type="entry name" value="NADH Oxidase"/>
    <property type="match status" value="1"/>
</dbReference>
<dbReference type="STRING" id="1420583.V473_20235"/>
<keyword evidence="3" id="KW-0560">Oxidoreductase</keyword>
<sequence>MGGHMTDIIDRSRADMRADIYDGIVAERRSVRAFLPTALPADLIARLFTVAGRAPSNCNAQPWITHVVSGETLERIRAVLLEQAKAGALDPDVPLTSTYVDQYKSRRIGSAVALFEATGVGRNDQQAREISFLRNFELFDAPHAAFFFMPRYFGLREAADVGMYAQTLMLALTAHGLGSCAQGAISHYASAIKRELGVSDDLICLFGLSFGYPDADHPSTAAITDRAPLSETVVLHD</sequence>
<dbReference type="GO" id="GO:0016491">
    <property type="term" value="F:oxidoreductase activity"/>
    <property type="evidence" value="ECO:0007669"/>
    <property type="project" value="UniProtKB-KW"/>
</dbReference>
<dbReference type="PANTHER" id="PTHR23026">
    <property type="entry name" value="NADPH NITROREDUCTASE"/>
    <property type="match status" value="1"/>
</dbReference>
<dbReference type="SUPFAM" id="SSF55469">
    <property type="entry name" value="FMN-dependent nitroreductase-like"/>
    <property type="match status" value="1"/>
</dbReference>
<evidence type="ECO:0000313" key="6">
    <source>
        <dbReference type="Proteomes" id="UP000052232"/>
    </source>
</evidence>
<keyword evidence="2" id="KW-0288">FMN</keyword>
<evidence type="ECO:0000259" key="4">
    <source>
        <dbReference type="Pfam" id="PF00881"/>
    </source>
</evidence>
<proteinExistence type="predicted"/>
<accession>A0A0J7XNS5</accession>
<reference evidence="5 6" key="1">
    <citation type="journal article" date="2015" name="G3 (Bethesda)">
        <title>Insights into Ongoing Evolution of the Hexachlorocyclohexane Catabolic Pathway from Comparative Genomics of Ten Sphingomonadaceae Strains.</title>
        <authorList>
            <person name="Pearce S.L."/>
            <person name="Oakeshott J.G."/>
            <person name="Pandey G."/>
        </authorList>
    </citation>
    <scope>NUCLEOTIDE SEQUENCE [LARGE SCALE GENOMIC DNA]</scope>
    <source>
        <strain evidence="5 6">LL01</strain>
    </source>
</reference>
<keyword evidence="6" id="KW-1185">Reference proteome</keyword>
<evidence type="ECO:0000313" key="5">
    <source>
        <dbReference type="EMBL" id="KMS53284.1"/>
    </source>
</evidence>
<dbReference type="PANTHER" id="PTHR23026:SF90">
    <property type="entry name" value="IODOTYROSINE DEIODINASE 1"/>
    <property type="match status" value="1"/>
</dbReference>
<keyword evidence="1" id="KW-0285">Flavoprotein</keyword>
<dbReference type="Proteomes" id="UP000052232">
    <property type="component" value="Unassembled WGS sequence"/>
</dbReference>
<dbReference type="CDD" id="cd02136">
    <property type="entry name" value="PnbA_NfnB-like"/>
    <property type="match status" value="1"/>
</dbReference>
<dbReference type="EMBL" id="JACT01000005">
    <property type="protein sequence ID" value="KMS53284.1"/>
    <property type="molecule type" value="Genomic_DNA"/>
</dbReference>
<feature type="domain" description="Nitroreductase" evidence="4">
    <location>
        <begin position="25"/>
        <end position="208"/>
    </location>
</feature>
<evidence type="ECO:0000256" key="3">
    <source>
        <dbReference type="ARBA" id="ARBA00023002"/>
    </source>
</evidence>
<protein>
    <submittedName>
        <fullName evidence="5">Nitroreductase</fullName>
    </submittedName>
</protein>